<evidence type="ECO:0000313" key="3">
    <source>
        <dbReference type="Proteomes" id="UP000752696"/>
    </source>
</evidence>
<feature type="non-terminal residue" evidence="2">
    <location>
        <position position="1"/>
    </location>
</feature>
<dbReference type="AlphaFoldDB" id="A0A6V7H986"/>
<feature type="compositionally biased region" description="Basic residues" evidence="1">
    <location>
        <begin position="11"/>
        <end position="22"/>
    </location>
</feature>
<keyword evidence="3" id="KW-1185">Reference proteome</keyword>
<evidence type="ECO:0000256" key="1">
    <source>
        <dbReference type="SAM" id="MobiDB-lite"/>
    </source>
</evidence>
<accession>A0A6V7H986</accession>
<evidence type="ECO:0000313" key="2">
    <source>
        <dbReference type="EMBL" id="CAD1476195.1"/>
    </source>
</evidence>
<reference evidence="2" key="1">
    <citation type="submission" date="2020-07" db="EMBL/GenBank/DDBJ databases">
        <authorList>
            <person name="Nazaruddin N."/>
        </authorList>
    </citation>
    <scope>NUCLEOTIDE SEQUENCE</scope>
</reference>
<feature type="non-terminal residue" evidence="2">
    <location>
        <position position="185"/>
    </location>
</feature>
<feature type="region of interest" description="Disordered" evidence="1">
    <location>
        <begin position="1"/>
        <end position="27"/>
    </location>
</feature>
<organism evidence="2 3">
    <name type="scientific">Heterotrigona itama</name>
    <dbReference type="NCBI Taxonomy" id="395501"/>
    <lineage>
        <taxon>Eukaryota</taxon>
        <taxon>Metazoa</taxon>
        <taxon>Ecdysozoa</taxon>
        <taxon>Arthropoda</taxon>
        <taxon>Hexapoda</taxon>
        <taxon>Insecta</taxon>
        <taxon>Pterygota</taxon>
        <taxon>Neoptera</taxon>
        <taxon>Endopterygota</taxon>
        <taxon>Hymenoptera</taxon>
        <taxon>Apocrita</taxon>
        <taxon>Aculeata</taxon>
        <taxon>Apoidea</taxon>
        <taxon>Anthophila</taxon>
        <taxon>Apidae</taxon>
        <taxon>Heterotrigona</taxon>
    </lineage>
</organism>
<dbReference type="EMBL" id="CAJDYZ010009120">
    <property type="protein sequence ID" value="CAD1476195.1"/>
    <property type="molecule type" value="Genomic_DNA"/>
</dbReference>
<gene>
    <name evidence="2" type="ORF">MHI_LOCUS624922</name>
</gene>
<dbReference type="Proteomes" id="UP000752696">
    <property type="component" value="Unassembled WGS sequence"/>
</dbReference>
<protein>
    <submittedName>
        <fullName evidence="2">Uncharacterized protein</fullName>
    </submittedName>
</protein>
<comment type="caution">
    <text evidence="2">The sequence shown here is derived from an EMBL/GenBank/DDBJ whole genome shotgun (WGS) entry which is preliminary data.</text>
</comment>
<name>A0A6V7H986_9HYME</name>
<sequence>TSSFPSSLLSYRRKQHANRPRLRSRENHVAHRETFVRIAKSRGFLEGTGVDGERGRIEFFGGGVVRNDQSKSKRSLANSGPRLGIYTQACVSDGVKEIRMKEKQETVHTSVTALFSMSFYNFVHGKSKRRGKGAKKKFQQFGICPMNKLGLSLADHPTKNYKLVILTNVKQSKNLNSKFRILTGY</sequence>
<proteinExistence type="predicted"/>